<dbReference type="SUPFAM" id="SSF53756">
    <property type="entry name" value="UDP-Glycosyltransferase/glycogen phosphorylase"/>
    <property type="match status" value="1"/>
</dbReference>
<evidence type="ECO:0000256" key="3">
    <source>
        <dbReference type="ARBA" id="ARBA00022475"/>
    </source>
</evidence>
<evidence type="ECO:0000256" key="4">
    <source>
        <dbReference type="ARBA" id="ARBA00022679"/>
    </source>
</evidence>
<keyword evidence="5" id="KW-0777">Teichoic acid biosynthesis</keyword>
<comment type="subcellular location">
    <subcellularLocation>
        <location evidence="1">Cell membrane</location>
        <topology evidence="1">Peripheral membrane protein</topology>
    </subcellularLocation>
</comment>
<name>A0ABY9QBP8_GEOTD</name>
<dbReference type="InterPro" id="IPR051612">
    <property type="entry name" value="Teichoic_Acid_Biosynth"/>
</dbReference>
<accession>A0ABY9QBP8</accession>
<gene>
    <name evidence="8" type="ORF">HSX42_17440</name>
</gene>
<proteinExistence type="inferred from homology"/>
<evidence type="ECO:0000256" key="5">
    <source>
        <dbReference type="ARBA" id="ARBA00022944"/>
    </source>
</evidence>
<dbReference type="PANTHER" id="PTHR37316">
    <property type="entry name" value="TEICHOIC ACID GLYCEROL-PHOSPHATE PRIMASE"/>
    <property type="match status" value="1"/>
</dbReference>
<evidence type="ECO:0000259" key="7">
    <source>
        <dbReference type="Pfam" id="PF00535"/>
    </source>
</evidence>
<sequence>MHLDNSRKSPELTVVVIAYNNELYIEEALESLDEQTFEDMEVVVVNDASTDRTGEIIDRFVSTRPKFRAIHLPNNSGGCSVPRNTGIANSTGKYIMFLDGDDWYAKDACELMVNAIKRTGSDFVSGQVVRTNTYEIWYHKNIYSMERTNINIREFPELIFDSLSVNKIYKRSFLEKHHLRFPEGIHYEDIVFTGKAYFLANSISIIPKPIYYWRVVENAAVKSITNQRLEIRNLKYRLKAHQLLDQFLVNNGDAIYLMYKNNKFLRHDLKLYVNDYYKFDEDYKQHFHQYVHEYLHERINKYEFIKLAEDSRIMYYLLYIGDREAFEDYLSYIHGEPTKENRLRFNGDYYYFWSSKSSESEQKFLKIREPKITYSVRDIVLEGDTFRIKATANMHSVPSEEYSYCWGLKHNQTGTVIYPKSRNNDVFVFDLANIELGNYSLILFVNHMGILHEQKVRASEIDSFPNLTTEDHKRKILTYISPKNFVGVKLEPIRNLDKITWMIRRRMLTTRSKQERGFLSRKMGELARAAIKKLPIRSNWVLFESHMGKQYSDSPKYIYEELLKTGRRLKFIWSFENPDIAEIPGPAIKVKRGSLKHYYYMTRAKYWVDNQGMAHLAPKRKGQIYLQTWHGTPLKKMGIDQNNISHGQALSRLKSQVSAWDYFITPNRYSTEIFRRAFLYKKDILETGYPRNDILVKKPVEVCEKVRKHFGISSEQRVVLFAPTFRDWNKHSYYKTFKDIQLLSQQVDDNTVILLRLHYLLAARASQIELPKNVINASLYPDIQELYLITDILITDYSSVMFDFAVLKRPIILYCYDLEEYLYHRGTYFDIVKYAPGPVCRTIEEVIHTLEKQGDLTEYNSALNRFVQKFGSLEDGNASKRVIEKVFK</sequence>
<feature type="domain" description="Glycosyltransferase 2-like" evidence="7">
    <location>
        <begin position="13"/>
        <end position="176"/>
    </location>
</feature>
<dbReference type="Gene3D" id="3.90.550.10">
    <property type="entry name" value="Spore Coat Polysaccharide Biosynthesis Protein SpsA, Chain A"/>
    <property type="match status" value="1"/>
</dbReference>
<dbReference type="EMBL" id="CP133461">
    <property type="protein sequence ID" value="WMV75976.1"/>
    <property type="molecule type" value="Genomic_DNA"/>
</dbReference>
<evidence type="ECO:0000313" key="9">
    <source>
        <dbReference type="Proteomes" id="UP001297580"/>
    </source>
</evidence>
<dbReference type="PANTHER" id="PTHR37316:SF3">
    <property type="entry name" value="TEICHOIC ACID GLYCEROL-PHOSPHATE TRANSFERASE"/>
    <property type="match status" value="1"/>
</dbReference>
<comment type="similarity">
    <text evidence="2">Belongs to the CDP-glycerol glycerophosphotransferase family.</text>
</comment>
<dbReference type="InterPro" id="IPR001173">
    <property type="entry name" value="Glyco_trans_2-like"/>
</dbReference>
<evidence type="ECO:0000256" key="1">
    <source>
        <dbReference type="ARBA" id="ARBA00004202"/>
    </source>
</evidence>
<dbReference type="Pfam" id="PF00535">
    <property type="entry name" value="Glycos_transf_2"/>
    <property type="match status" value="1"/>
</dbReference>
<keyword evidence="4" id="KW-0808">Transferase</keyword>
<dbReference type="InterPro" id="IPR029044">
    <property type="entry name" value="Nucleotide-diphossugar_trans"/>
</dbReference>
<reference evidence="8 9" key="1">
    <citation type="submission" date="2023-08" db="EMBL/GenBank/DDBJ databases">
        <title>Complete genome sequence of Geobacillus thermodenitrificans K1041, a genetically tractable strain representative of the genus Geobacillus.</title>
        <authorList>
            <person name="Kani S."/>
            <person name="Suzuki H."/>
        </authorList>
    </citation>
    <scope>NUCLEOTIDE SEQUENCE [LARGE SCALE GENOMIC DNA]</scope>
    <source>
        <strain evidence="8 9">K1041</strain>
    </source>
</reference>
<dbReference type="Gene3D" id="3.40.50.12580">
    <property type="match status" value="1"/>
</dbReference>
<evidence type="ECO:0000313" key="8">
    <source>
        <dbReference type="EMBL" id="WMV75976.1"/>
    </source>
</evidence>
<dbReference type="RefSeq" id="WP_172825313.1">
    <property type="nucleotide sequence ID" value="NZ_CP020030.1"/>
</dbReference>
<dbReference type="SUPFAM" id="SSF53448">
    <property type="entry name" value="Nucleotide-diphospho-sugar transferases"/>
    <property type="match status" value="1"/>
</dbReference>
<keyword evidence="3" id="KW-1003">Cell membrane</keyword>
<keyword evidence="6" id="KW-0472">Membrane</keyword>
<dbReference type="Proteomes" id="UP001297580">
    <property type="component" value="Chromosome"/>
</dbReference>
<evidence type="ECO:0000256" key="6">
    <source>
        <dbReference type="ARBA" id="ARBA00023136"/>
    </source>
</evidence>
<dbReference type="InterPro" id="IPR043149">
    <property type="entry name" value="TagF_N"/>
</dbReference>
<dbReference type="InterPro" id="IPR043148">
    <property type="entry name" value="TagF_C"/>
</dbReference>
<keyword evidence="9" id="KW-1185">Reference proteome</keyword>
<evidence type="ECO:0000256" key="2">
    <source>
        <dbReference type="ARBA" id="ARBA00010488"/>
    </source>
</evidence>
<organism evidence="8 9">
    <name type="scientific">Geobacillus thermodenitrificans</name>
    <dbReference type="NCBI Taxonomy" id="33940"/>
    <lineage>
        <taxon>Bacteria</taxon>
        <taxon>Bacillati</taxon>
        <taxon>Bacillota</taxon>
        <taxon>Bacilli</taxon>
        <taxon>Bacillales</taxon>
        <taxon>Anoxybacillaceae</taxon>
        <taxon>Geobacillus</taxon>
    </lineage>
</organism>
<dbReference type="Pfam" id="PF04464">
    <property type="entry name" value="Glyphos_transf"/>
    <property type="match status" value="1"/>
</dbReference>
<protein>
    <submittedName>
        <fullName evidence="8">Bifunctional glycosyltransferase family 2 protein/CDP-glycerol:glycerophosphate glycerophosphotransferase</fullName>
    </submittedName>
</protein>
<dbReference type="InterPro" id="IPR007554">
    <property type="entry name" value="Glycerophosphate_synth"/>
</dbReference>
<dbReference type="CDD" id="cd00761">
    <property type="entry name" value="Glyco_tranf_GTA_type"/>
    <property type="match status" value="1"/>
</dbReference>
<dbReference type="Gene3D" id="3.40.50.11820">
    <property type="match status" value="1"/>
</dbReference>